<feature type="transmembrane region" description="Helical" evidence="8">
    <location>
        <begin position="289"/>
        <end position="309"/>
    </location>
</feature>
<dbReference type="InterPro" id="IPR051050">
    <property type="entry name" value="Lipid_II_flippase_MurJ/MviN"/>
</dbReference>
<proteinExistence type="inferred from homology"/>
<feature type="transmembrane region" description="Helical" evidence="8">
    <location>
        <begin position="494"/>
        <end position="518"/>
    </location>
</feature>
<dbReference type="Pfam" id="PF03023">
    <property type="entry name" value="MurJ"/>
    <property type="match status" value="1"/>
</dbReference>
<evidence type="ECO:0000256" key="4">
    <source>
        <dbReference type="ARBA" id="ARBA00022960"/>
    </source>
</evidence>
<feature type="transmembrane region" description="Helical" evidence="8">
    <location>
        <begin position="12"/>
        <end position="33"/>
    </location>
</feature>
<evidence type="ECO:0000256" key="2">
    <source>
        <dbReference type="ARBA" id="ARBA00022475"/>
    </source>
</evidence>
<reference evidence="10 11" key="1">
    <citation type="journal article" date="2016" name="Nat. Commun.">
        <title>Thousands of microbial genomes shed light on interconnected biogeochemical processes in an aquifer system.</title>
        <authorList>
            <person name="Anantharaman K."/>
            <person name="Brown C.T."/>
            <person name="Hug L.A."/>
            <person name="Sharon I."/>
            <person name="Castelle C.J."/>
            <person name="Probst A.J."/>
            <person name="Thomas B.C."/>
            <person name="Singh A."/>
            <person name="Wilkins M.J."/>
            <person name="Karaoz U."/>
            <person name="Brodie E.L."/>
            <person name="Williams K.H."/>
            <person name="Hubbard S.S."/>
            <person name="Banfield J.F."/>
        </authorList>
    </citation>
    <scope>NUCLEOTIDE SEQUENCE [LARGE SCALE GENOMIC DNA]</scope>
</reference>
<dbReference type="STRING" id="1797988.A3I35_00750"/>
<feature type="transmembrane region" description="Helical" evidence="8">
    <location>
        <begin position="330"/>
        <end position="353"/>
    </location>
</feature>
<name>A0A1F5RW29_9BACT</name>
<evidence type="ECO:0000256" key="5">
    <source>
        <dbReference type="ARBA" id="ARBA00022984"/>
    </source>
</evidence>
<evidence type="ECO:0000313" key="10">
    <source>
        <dbReference type="EMBL" id="OGF18637.1"/>
    </source>
</evidence>
<organism evidence="10 11">
    <name type="scientific">Candidatus Falkowbacteria bacterium RIFCSPLOWO2_02_FULL_45_15</name>
    <dbReference type="NCBI Taxonomy" id="1797988"/>
    <lineage>
        <taxon>Bacteria</taxon>
        <taxon>Candidatus Falkowiibacteriota</taxon>
    </lineage>
</organism>
<feature type="transmembrane region" description="Helical" evidence="8">
    <location>
        <begin position="148"/>
        <end position="170"/>
    </location>
</feature>
<dbReference type="PIRSF" id="PIRSF002869">
    <property type="entry name" value="MviN"/>
    <property type="match status" value="1"/>
</dbReference>
<comment type="caution">
    <text evidence="10">The sequence shown here is derived from an EMBL/GenBank/DDBJ whole genome shotgun (WGS) entry which is preliminary data.</text>
</comment>
<keyword evidence="8 9" id="KW-0813">Transport</keyword>
<feature type="transmembrane region" description="Helical" evidence="8">
    <location>
        <begin position="103"/>
        <end position="128"/>
    </location>
</feature>
<feature type="transmembrane region" description="Helical" evidence="8">
    <location>
        <begin position="177"/>
        <end position="198"/>
    </location>
</feature>
<dbReference type="UniPathway" id="UPA00219"/>
<feature type="transmembrane region" description="Helical" evidence="8">
    <location>
        <begin position="365"/>
        <end position="386"/>
    </location>
</feature>
<dbReference type="GO" id="GO:0015648">
    <property type="term" value="F:lipid-linked peptidoglycan transporter activity"/>
    <property type="evidence" value="ECO:0007669"/>
    <property type="project" value="UniProtKB-UniRule"/>
</dbReference>
<dbReference type="PRINTS" id="PR01806">
    <property type="entry name" value="VIRFACTRMVIN"/>
</dbReference>
<dbReference type="GO" id="GO:0008360">
    <property type="term" value="P:regulation of cell shape"/>
    <property type="evidence" value="ECO:0007669"/>
    <property type="project" value="UniProtKB-UniRule"/>
</dbReference>
<comment type="pathway">
    <text evidence="8">Cell wall biogenesis; peptidoglycan biosynthesis.</text>
</comment>
<evidence type="ECO:0000256" key="9">
    <source>
        <dbReference type="PIRNR" id="PIRNR002869"/>
    </source>
</evidence>
<gene>
    <name evidence="8" type="primary">murJ</name>
    <name evidence="10" type="ORF">A3I35_00750</name>
</gene>
<comment type="similarity">
    <text evidence="8 9">Belongs to the MurJ/MviN family.</text>
</comment>
<keyword evidence="6 8" id="KW-1133">Transmembrane helix</keyword>
<evidence type="ECO:0000256" key="7">
    <source>
        <dbReference type="ARBA" id="ARBA00023136"/>
    </source>
</evidence>
<dbReference type="GO" id="GO:0034204">
    <property type="term" value="P:lipid translocation"/>
    <property type="evidence" value="ECO:0007669"/>
    <property type="project" value="TreeGrafter"/>
</dbReference>
<dbReference type="InterPro" id="IPR004268">
    <property type="entry name" value="MurJ"/>
</dbReference>
<dbReference type="GO" id="GO:0071555">
    <property type="term" value="P:cell wall organization"/>
    <property type="evidence" value="ECO:0007669"/>
    <property type="project" value="UniProtKB-UniRule"/>
</dbReference>
<feature type="transmembrane region" description="Helical" evidence="8">
    <location>
        <begin position="255"/>
        <end position="283"/>
    </location>
</feature>
<evidence type="ECO:0000313" key="11">
    <source>
        <dbReference type="Proteomes" id="UP000177878"/>
    </source>
</evidence>
<feature type="transmembrane region" description="Helical" evidence="8">
    <location>
        <begin position="457"/>
        <end position="482"/>
    </location>
</feature>
<keyword evidence="8 9" id="KW-0961">Cell wall biogenesis/degradation</keyword>
<dbReference type="PANTHER" id="PTHR47019">
    <property type="entry name" value="LIPID II FLIPPASE MURJ"/>
    <property type="match status" value="1"/>
</dbReference>
<evidence type="ECO:0000256" key="3">
    <source>
        <dbReference type="ARBA" id="ARBA00022692"/>
    </source>
</evidence>
<feature type="transmembrane region" description="Helical" evidence="8">
    <location>
        <begin position="60"/>
        <end position="82"/>
    </location>
</feature>
<dbReference type="HAMAP" id="MF_02078">
    <property type="entry name" value="MurJ_MviN"/>
    <property type="match status" value="1"/>
</dbReference>
<evidence type="ECO:0000256" key="1">
    <source>
        <dbReference type="ARBA" id="ARBA00004651"/>
    </source>
</evidence>
<dbReference type="CDD" id="cd13123">
    <property type="entry name" value="MATE_MurJ_like"/>
    <property type="match status" value="1"/>
</dbReference>
<accession>A0A1F5RW29</accession>
<keyword evidence="3 8" id="KW-0812">Transmembrane</keyword>
<dbReference type="NCBIfam" id="TIGR01695">
    <property type="entry name" value="murJ_mviN"/>
    <property type="match status" value="1"/>
</dbReference>
<feature type="transmembrane region" description="Helical" evidence="8">
    <location>
        <begin position="423"/>
        <end position="445"/>
    </location>
</feature>
<dbReference type="Proteomes" id="UP000177878">
    <property type="component" value="Unassembled WGS sequence"/>
</dbReference>
<comment type="function">
    <text evidence="8 9">Involved in peptidoglycan biosynthesis. Transports lipid-linked peptidoglycan precursors from the inner to the outer leaflet of the cytoplasmic membrane.</text>
</comment>
<keyword evidence="7 8" id="KW-0472">Membrane</keyword>
<evidence type="ECO:0000256" key="6">
    <source>
        <dbReference type="ARBA" id="ARBA00022989"/>
    </source>
</evidence>
<feature type="transmembrane region" description="Helical" evidence="8">
    <location>
        <begin position="398"/>
        <end position="417"/>
    </location>
</feature>
<comment type="subcellular location">
    <subcellularLocation>
        <location evidence="1 8">Cell membrane</location>
        <topology evidence="1 8">Multi-pass membrane protein</topology>
    </subcellularLocation>
</comment>
<keyword evidence="2 8" id="KW-1003">Cell membrane</keyword>
<dbReference type="GO" id="GO:0009252">
    <property type="term" value="P:peptidoglycan biosynthetic process"/>
    <property type="evidence" value="ECO:0007669"/>
    <property type="project" value="UniProtKB-UniRule"/>
</dbReference>
<dbReference type="AlphaFoldDB" id="A0A1F5RW29"/>
<dbReference type="PANTHER" id="PTHR47019:SF1">
    <property type="entry name" value="LIPID II FLIPPASE MURJ"/>
    <property type="match status" value="1"/>
</dbReference>
<dbReference type="GO" id="GO:0005886">
    <property type="term" value="C:plasma membrane"/>
    <property type="evidence" value="ECO:0007669"/>
    <property type="project" value="UniProtKB-SubCell"/>
</dbReference>
<keyword evidence="4 8" id="KW-0133">Cell shape</keyword>
<evidence type="ECO:0000256" key="8">
    <source>
        <dbReference type="HAMAP-Rule" id="MF_02078"/>
    </source>
</evidence>
<keyword evidence="5 8" id="KW-0573">Peptidoglycan synthesis</keyword>
<feature type="transmembrane region" description="Helical" evidence="8">
    <location>
        <begin position="204"/>
        <end position="234"/>
    </location>
</feature>
<sequence>MITKLFNSKINSITSAAIIVAAASMASRLLGIFRDRILAGEFGAGDTLDIYYAAFRIPDLVFNLLVLGALSAGFIPVFTALCRRQSLLKKIFRRGDASQEESWYVANAVINLLGALLIVVSAAFIFFAPELTRLITPGFSGEKQELTIALTRIMFLSPFFLGLSSVFGGILQSFKRFFVYSLAPIMYNIGIIIGALYFVPVWGIYGLAYGVVLGALLHFLIQVPTTFSLGYRYYPVFDWRNHQVRQIIKMMVPRTLALAINQINLVVVTIIASLLAAGSLAVFNLANNLQSFPVGIFGISFAVAAFPTLAELAGSQAALVKNFSKVLRQIIFFILPATVLILTLRVQIIRLIFGSGQFDWEDTILTMNTLTFFSLSLFAQAALPLLTRMFYARKNSLTPFWAGLGASVVNIILSWWLGQRLGIAGLALAFSLSTIFNFALLWLILKVEIGELDEWNVLYSTLKISAASIGAGLAVQAMKLIIGSSALVDMHRFWGVLTQAAVAGIFGLGIFILMCWVMRSEELMNFIRSIRSKAKREKVTTDDAAEARGI</sequence>
<dbReference type="EMBL" id="MFFV01000051">
    <property type="protein sequence ID" value="OGF18637.1"/>
    <property type="molecule type" value="Genomic_DNA"/>
</dbReference>
<protein>
    <recommendedName>
        <fullName evidence="8">Probable lipid II flippase MurJ</fullName>
    </recommendedName>
</protein>